<dbReference type="InterPro" id="IPR000515">
    <property type="entry name" value="MetI-like"/>
</dbReference>
<dbReference type="Gene3D" id="1.10.3720.10">
    <property type="entry name" value="MetI-like"/>
    <property type="match status" value="1"/>
</dbReference>
<dbReference type="GO" id="GO:0006817">
    <property type="term" value="P:phosphate ion transport"/>
    <property type="evidence" value="ECO:0007669"/>
    <property type="project" value="UniProtKB-KW"/>
</dbReference>
<comment type="subcellular location">
    <subcellularLocation>
        <location evidence="1">Cell membrane</location>
        <topology evidence="1">Multi-pass membrane protein</topology>
    </subcellularLocation>
</comment>
<keyword evidence="7 9" id="KW-1133">Transmembrane helix</keyword>
<evidence type="ECO:0000256" key="8">
    <source>
        <dbReference type="ARBA" id="ARBA00023136"/>
    </source>
</evidence>
<name>T1BSJ4_9ZZZZ</name>
<accession>T1BSJ4</accession>
<dbReference type="GO" id="GO:0005886">
    <property type="term" value="C:plasma membrane"/>
    <property type="evidence" value="ECO:0007669"/>
    <property type="project" value="UniProtKB-SubCell"/>
</dbReference>
<reference evidence="11" key="1">
    <citation type="submission" date="2013-08" db="EMBL/GenBank/DDBJ databases">
        <authorList>
            <person name="Mendez C."/>
            <person name="Richter M."/>
            <person name="Ferrer M."/>
            <person name="Sanchez J."/>
        </authorList>
    </citation>
    <scope>NUCLEOTIDE SEQUENCE</scope>
</reference>
<evidence type="ECO:0000256" key="7">
    <source>
        <dbReference type="ARBA" id="ARBA00022989"/>
    </source>
</evidence>
<keyword evidence="4" id="KW-1003">Cell membrane</keyword>
<keyword evidence="6 9" id="KW-0812">Transmembrane</keyword>
<feature type="transmembrane region" description="Helical" evidence="9">
    <location>
        <begin position="50"/>
        <end position="75"/>
    </location>
</feature>
<keyword evidence="5" id="KW-0592">Phosphate transport</keyword>
<dbReference type="EMBL" id="AUZX01002658">
    <property type="protein sequence ID" value="EQD75886.1"/>
    <property type="molecule type" value="Genomic_DNA"/>
</dbReference>
<dbReference type="PANTHER" id="PTHR30425">
    <property type="entry name" value="PHOSPHATE TRANSPORT SYSTEM PERMEASE PROTEIN PST"/>
    <property type="match status" value="1"/>
</dbReference>
<evidence type="ECO:0000259" key="10">
    <source>
        <dbReference type="PROSITE" id="PS50928"/>
    </source>
</evidence>
<evidence type="ECO:0000256" key="2">
    <source>
        <dbReference type="ARBA" id="ARBA00007069"/>
    </source>
</evidence>
<gene>
    <name evidence="11" type="ORF">B1A_03631</name>
</gene>
<proteinExistence type="inferred from homology"/>
<evidence type="ECO:0000256" key="9">
    <source>
        <dbReference type="SAM" id="Phobius"/>
    </source>
</evidence>
<dbReference type="InterPro" id="IPR035906">
    <property type="entry name" value="MetI-like_sf"/>
</dbReference>
<evidence type="ECO:0000313" key="11">
    <source>
        <dbReference type="EMBL" id="EQD75886.1"/>
    </source>
</evidence>
<feature type="domain" description="ABC transmembrane type-1" evidence="10">
    <location>
        <begin position="51"/>
        <end position="157"/>
    </location>
</feature>
<feature type="transmembrane region" description="Helical" evidence="9">
    <location>
        <begin position="135"/>
        <end position="156"/>
    </location>
</feature>
<evidence type="ECO:0000256" key="3">
    <source>
        <dbReference type="ARBA" id="ARBA00022448"/>
    </source>
</evidence>
<sequence>MCAASIIGITIWIAWQLFIFSAPSRAKFGWHFLVTRTWNPVSGQFGALPFIYGTVVTSVFALLIAVPLGVGASIFLVEMAPRRISGFLAFVIELLAAVPSVIYGLLGIFLLIPILRSTVVPTLKHTLGFLPIFKGPFYGVSVFSAGTVLVIMIVPFI</sequence>
<dbReference type="GO" id="GO:0055085">
    <property type="term" value="P:transmembrane transport"/>
    <property type="evidence" value="ECO:0007669"/>
    <property type="project" value="InterPro"/>
</dbReference>
<evidence type="ECO:0000256" key="4">
    <source>
        <dbReference type="ARBA" id="ARBA00022475"/>
    </source>
</evidence>
<dbReference type="InterPro" id="IPR051124">
    <property type="entry name" value="Phosphate_Transport_Permease"/>
</dbReference>
<comment type="caution">
    <text evidence="11">The sequence shown here is derived from an EMBL/GenBank/DDBJ whole genome shotgun (WGS) entry which is preliminary data.</text>
</comment>
<feature type="non-terminal residue" evidence="11">
    <location>
        <position position="157"/>
    </location>
</feature>
<keyword evidence="3" id="KW-0813">Transport</keyword>
<feature type="transmembrane region" description="Helical" evidence="9">
    <location>
        <begin position="87"/>
        <end position="115"/>
    </location>
</feature>
<keyword evidence="8 9" id="KW-0472">Membrane</keyword>
<dbReference type="PANTHER" id="PTHR30425:SF1">
    <property type="entry name" value="PHOSPHATE TRANSPORT SYSTEM PERMEASE PROTEIN PSTC"/>
    <property type="match status" value="1"/>
</dbReference>
<organism evidence="11">
    <name type="scientific">mine drainage metagenome</name>
    <dbReference type="NCBI Taxonomy" id="410659"/>
    <lineage>
        <taxon>unclassified sequences</taxon>
        <taxon>metagenomes</taxon>
        <taxon>ecological metagenomes</taxon>
    </lineage>
</organism>
<dbReference type="AlphaFoldDB" id="T1BSJ4"/>
<evidence type="ECO:0000256" key="5">
    <source>
        <dbReference type="ARBA" id="ARBA00022592"/>
    </source>
</evidence>
<protein>
    <submittedName>
        <fullName evidence="11">Phosphate ABC transporter, inner membrane subunit PstC</fullName>
    </submittedName>
</protein>
<evidence type="ECO:0000256" key="1">
    <source>
        <dbReference type="ARBA" id="ARBA00004651"/>
    </source>
</evidence>
<comment type="similarity">
    <text evidence="2">Belongs to the binding-protein-dependent transport system permease family. CysTW subfamily.</text>
</comment>
<dbReference type="PROSITE" id="PS50928">
    <property type="entry name" value="ABC_TM1"/>
    <property type="match status" value="1"/>
</dbReference>
<dbReference type="SUPFAM" id="SSF161098">
    <property type="entry name" value="MetI-like"/>
    <property type="match status" value="1"/>
</dbReference>
<reference evidence="11" key="2">
    <citation type="journal article" date="2014" name="ISME J.">
        <title>Microbial stratification in low pH oxic and suboxic macroscopic growths along an acid mine drainage.</title>
        <authorList>
            <person name="Mendez-Garcia C."/>
            <person name="Mesa V."/>
            <person name="Sprenger R.R."/>
            <person name="Richter M."/>
            <person name="Diez M.S."/>
            <person name="Solano J."/>
            <person name="Bargiela R."/>
            <person name="Golyshina O.V."/>
            <person name="Manteca A."/>
            <person name="Ramos J.L."/>
            <person name="Gallego J.R."/>
            <person name="Llorente I."/>
            <person name="Martins Dos Santos V.A."/>
            <person name="Jensen O.N."/>
            <person name="Pelaez A.I."/>
            <person name="Sanchez J."/>
            <person name="Ferrer M."/>
        </authorList>
    </citation>
    <scope>NUCLEOTIDE SEQUENCE</scope>
</reference>
<evidence type="ECO:0000256" key="6">
    <source>
        <dbReference type="ARBA" id="ARBA00022692"/>
    </source>
</evidence>